<proteinExistence type="predicted"/>
<name>A0A225VTH4_9STRA</name>
<evidence type="ECO:0000313" key="1">
    <source>
        <dbReference type="EMBL" id="OWZ08464.1"/>
    </source>
</evidence>
<dbReference type="Proteomes" id="UP000198211">
    <property type="component" value="Unassembled WGS sequence"/>
</dbReference>
<sequence length="207" mass="21942">MNNATDEVARPVTTTTVAEEPVETWTDPDTVLKTCLTPLVDASAPVPRTDATVSATTTPEVMDFKPTTRVVTKAKAPVNVPAVTTKKSVAPDLMNAGVTNGGVAATTNDEVANDVATDDDAARGVDKVDDDDEQVPVEDFTLQLSDDDIVAAQKSSKVTKRLMIAGKYGSMRVKNEYGLVVIEMSNADIYEDRTPTDGLHNCTGGLV</sequence>
<dbReference type="AlphaFoldDB" id="A0A225VTH4"/>
<dbReference type="EMBL" id="NBNE01003146">
    <property type="protein sequence ID" value="OWZ08464.1"/>
    <property type="molecule type" value="Genomic_DNA"/>
</dbReference>
<keyword evidence="2" id="KW-1185">Reference proteome</keyword>
<evidence type="ECO:0000313" key="2">
    <source>
        <dbReference type="Proteomes" id="UP000198211"/>
    </source>
</evidence>
<organism evidence="1 2">
    <name type="scientific">Phytophthora megakarya</name>
    <dbReference type="NCBI Taxonomy" id="4795"/>
    <lineage>
        <taxon>Eukaryota</taxon>
        <taxon>Sar</taxon>
        <taxon>Stramenopiles</taxon>
        <taxon>Oomycota</taxon>
        <taxon>Peronosporomycetes</taxon>
        <taxon>Peronosporales</taxon>
        <taxon>Peronosporaceae</taxon>
        <taxon>Phytophthora</taxon>
    </lineage>
</organism>
<reference evidence="2" key="1">
    <citation type="submission" date="2017-03" db="EMBL/GenBank/DDBJ databases">
        <title>Phytopthora megakarya and P. palmivora, two closely related causual agents of cacao black pod achieved similar genome size and gene model numbers by different mechanisms.</title>
        <authorList>
            <person name="Ali S."/>
            <person name="Shao J."/>
            <person name="Larry D.J."/>
            <person name="Kronmiller B."/>
            <person name="Shen D."/>
            <person name="Strem M.D."/>
            <person name="Melnick R.L."/>
            <person name="Guiltinan M.J."/>
            <person name="Tyler B.M."/>
            <person name="Meinhardt L.W."/>
            <person name="Bailey B.A."/>
        </authorList>
    </citation>
    <scope>NUCLEOTIDE SEQUENCE [LARGE SCALE GENOMIC DNA]</scope>
    <source>
        <strain evidence="2">zdho120</strain>
    </source>
</reference>
<accession>A0A225VTH4</accession>
<protein>
    <submittedName>
        <fullName evidence="1">Uncharacterized protein</fullName>
    </submittedName>
</protein>
<gene>
    <name evidence="1" type="ORF">PHMEG_00018990</name>
</gene>
<comment type="caution">
    <text evidence="1">The sequence shown here is derived from an EMBL/GenBank/DDBJ whole genome shotgun (WGS) entry which is preliminary data.</text>
</comment>